<keyword evidence="8 10" id="KW-1133">Transmembrane helix</keyword>
<evidence type="ECO:0000256" key="5">
    <source>
        <dbReference type="ARBA" id="ARBA00022475"/>
    </source>
</evidence>
<dbReference type="PROSITE" id="PS50928">
    <property type="entry name" value="ABC_TM1"/>
    <property type="match status" value="1"/>
</dbReference>
<keyword evidence="9 10" id="KW-0472">Membrane</keyword>
<sequence>MLTPEETEALLLSLRVSGVAVLGAFPFALGLGLLLARPGFPGRGLLNGLVHLPLVLPPVVMGYLLLVALGTRAPLGAWLLESFGIRLVFTWEGAALAAGIVTLPFQVRAIRLALEAVDPGLMQAAETLGAGPLDRFVSVTLPLALPGILAGAMTAFAAALGEFGAIITFVSNIPGETRTLPLAIYTAIQSPGGEAAAARLAALSIALAFAGLGLAEWLAARARRLTAP</sequence>
<evidence type="ECO:0000256" key="7">
    <source>
        <dbReference type="ARBA" id="ARBA00022692"/>
    </source>
</evidence>
<feature type="transmembrane region" description="Helical" evidence="10">
    <location>
        <begin position="143"/>
        <end position="170"/>
    </location>
</feature>
<evidence type="ECO:0000256" key="4">
    <source>
        <dbReference type="ARBA" id="ARBA00022448"/>
    </source>
</evidence>
<comment type="function">
    <text evidence="1 11">Part of the binding-protein-dependent transport system for molybdenum; probably responsible for the translocation of the substrate across the membrane.</text>
</comment>
<name>A0ABQ6LR26_9RHOB</name>
<evidence type="ECO:0000256" key="9">
    <source>
        <dbReference type="ARBA" id="ARBA00023136"/>
    </source>
</evidence>
<comment type="caution">
    <text evidence="13">The sequence shown here is derived from an EMBL/GenBank/DDBJ whole genome shotgun (WGS) entry which is preliminary data.</text>
</comment>
<dbReference type="SUPFAM" id="SSF161098">
    <property type="entry name" value="MetI-like"/>
    <property type="match status" value="1"/>
</dbReference>
<evidence type="ECO:0000259" key="12">
    <source>
        <dbReference type="PROSITE" id="PS50928"/>
    </source>
</evidence>
<organism evidence="13 14">
    <name type="scientific">Paralimibaculum aggregatum</name>
    <dbReference type="NCBI Taxonomy" id="3036245"/>
    <lineage>
        <taxon>Bacteria</taxon>
        <taxon>Pseudomonadati</taxon>
        <taxon>Pseudomonadota</taxon>
        <taxon>Alphaproteobacteria</taxon>
        <taxon>Rhodobacterales</taxon>
        <taxon>Paracoccaceae</taxon>
        <taxon>Paralimibaculum</taxon>
    </lineage>
</organism>
<dbReference type="InterPro" id="IPR035906">
    <property type="entry name" value="MetI-like_sf"/>
</dbReference>
<evidence type="ECO:0000256" key="6">
    <source>
        <dbReference type="ARBA" id="ARBA00022505"/>
    </source>
</evidence>
<dbReference type="CDD" id="cd06261">
    <property type="entry name" value="TM_PBP2"/>
    <property type="match status" value="1"/>
</dbReference>
<dbReference type="InterPro" id="IPR000515">
    <property type="entry name" value="MetI-like"/>
</dbReference>
<accession>A0ABQ6LR26</accession>
<keyword evidence="7 10" id="KW-0812">Transmembrane</keyword>
<keyword evidence="4 10" id="KW-0813">Transport</keyword>
<dbReference type="Gene3D" id="1.10.3720.10">
    <property type="entry name" value="MetI-like"/>
    <property type="match status" value="1"/>
</dbReference>
<feature type="domain" description="ABC transmembrane type-1" evidence="12">
    <location>
        <begin position="10"/>
        <end position="213"/>
    </location>
</feature>
<keyword evidence="6 11" id="KW-0500">Molybdenum</keyword>
<evidence type="ECO:0000256" key="8">
    <source>
        <dbReference type="ARBA" id="ARBA00022989"/>
    </source>
</evidence>
<dbReference type="InterPro" id="IPR011867">
    <property type="entry name" value="ModB_ABC"/>
</dbReference>
<evidence type="ECO:0000256" key="1">
    <source>
        <dbReference type="ARBA" id="ARBA00002949"/>
    </source>
</evidence>
<evidence type="ECO:0000256" key="10">
    <source>
        <dbReference type="RuleBase" id="RU363032"/>
    </source>
</evidence>
<dbReference type="EMBL" id="BSYI01000032">
    <property type="protein sequence ID" value="GMG84268.1"/>
    <property type="molecule type" value="Genomic_DNA"/>
</dbReference>
<comment type="subcellular location">
    <subcellularLocation>
        <location evidence="11">Cell inner membrane</location>
        <topology evidence="11">Multi-pass membrane protein</topology>
    </subcellularLocation>
    <subcellularLocation>
        <location evidence="2 10">Cell membrane</location>
        <topology evidence="2 10">Multi-pass membrane protein</topology>
    </subcellularLocation>
</comment>
<dbReference type="NCBIfam" id="NF006939">
    <property type="entry name" value="PRK09421.1"/>
    <property type="match status" value="1"/>
</dbReference>
<feature type="transmembrane region" description="Helical" evidence="10">
    <location>
        <begin position="48"/>
        <end position="71"/>
    </location>
</feature>
<keyword evidence="5" id="KW-1003">Cell membrane</keyword>
<evidence type="ECO:0000256" key="11">
    <source>
        <dbReference type="RuleBase" id="RU365097"/>
    </source>
</evidence>
<evidence type="ECO:0000256" key="2">
    <source>
        <dbReference type="ARBA" id="ARBA00004651"/>
    </source>
</evidence>
<feature type="transmembrane region" description="Helical" evidence="10">
    <location>
        <begin position="12"/>
        <end position="36"/>
    </location>
</feature>
<dbReference type="PANTHER" id="PTHR30183:SF3">
    <property type="entry name" value="MOLYBDENUM TRANSPORT SYSTEM PERMEASE PROTEIN MODB"/>
    <property type="match status" value="1"/>
</dbReference>
<dbReference type="PANTHER" id="PTHR30183">
    <property type="entry name" value="MOLYBDENUM TRANSPORT SYSTEM PERMEASE PROTEIN MODB"/>
    <property type="match status" value="1"/>
</dbReference>
<protein>
    <recommendedName>
        <fullName evidence="11">Molybdenum transport system permease</fullName>
    </recommendedName>
</protein>
<evidence type="ECO:0000313" key="14">
    <source>
        <dbReference type="Proteomes" id="UP001239909"/>
    </source>
</evidence>
<reference evidence="13 14" key="1">
    <citation type="submission" date="2023-04" db="EMBL/GenBank/DDBJ databases">
        <title>Marinoamorphus aggregata gen. nov., sp. Nov., isolate from tissue of brittle star Ophioplocus japonicus.</title>
        <authorList>
            <person name="Kawano K."/>
            <person name="Sawayama S."/>
            <person name="Nakagawa S."/>
        </authorList>
    </citation>
    <scope>NUCLEOTIDE SEQUENCE [LARGE SCALE GENOMIC DNA]</scope>
    <source>
        <strain evidence="13 14">NKW23</strain>
    </source>
</reference>
<comment type="similarity">
    <text evidence="3 11">Belongs to the binding-protein-dependent transport system permease family. CysTW subfamily.</text>
</comment>
<dbReference type="Pfam" id="PF00528">
    <property type="entry name" value="BPD_transp_1"/>
    <property type="match status" value="1"/>
</dbReference>
<proteinExistence type="inferred from homology"/>
<dbReference type="Proteomes" id="UP001239909">
    <property type="component" value="Unassembled WGS sequence"/>
</dbReference>
<keyword evidence="14" id="KW-1185">Reference proteome</keyword>
<evidence type="ECO:0000256" key="3">
    <source>
        <dbReference type="ARBA" id="ARBA00007069"/>
    </source>
</evidence>
<dbReference type="NCBIfam" id="TIGR02141">
    <property type="entry name" value="modB_ABC"/>
    <property type="match status" value="1"/>
</dbReference>
<dbReference type="RefSeq" id="WP_285673265.1">
    <property type="nucleotide sequence ID" value="NZ_BSYI01000032.1"/>
</dbReference>
<comment type="caution">
    <text evidence="11">Lacks conserved residue(s) required for the propagation of feature annotation.</text>
</comment>
<keyword evidence="11" id="KW-0997">Cell inner membrane</keyword>
<evidence type="ECO:0000313" key="13">
    <source>
        <dbReference type="EMBL" id="GMG84268.1"/>
    </source>
</evidence>
<feature type="transmembrane region" description="Helical" evidence="10">
    <location>
        <begin position="83"/>
        <end position="105"/>
    </location>
</feature>
<gene>
    <name evidence="13" type="primary">modB</name>
    <name evidence="13" type="ORF">LNKW23_34830</name>
</gene>